<proteinExistence type="predicted"/>
<dbReference type="EMBL" id="JXNT01000001">
    <property type="protein sequence ID" value="ODM22414.1"/>
    <property type="molecule type" value="Genomic_DNA"/>
</dbReference>
<dbReference type="GO" id="GO:0006355">
    <property type="term" value="P:regulation of DNA-templated transcription"/>
    <property type="evidence" value="ECO:0007669"/>
    <property type="project" value="InterPro"/>
</dbReference>
<accession>A0A1E3BN66</accession>
<protein>
    <recommendedName>
        <fullName evidence="4">Fungal N-terminal domain-containing protein</fullName>
    </recommendedName>
</protein>
<keyword evidence="3" id="KW-1185">Reference proteome</keyword>
<evidence type="ECO:0008006" key="4">
    <source>
        <dbReference type="Google" id="ProtNLM"/>
    </source>
</evidence>
<evidence type="ECO:0000313" key="3">
    <source>
        <dbReference type="Proteomes" id="UP000094569"/>
    </source>
</evidence>
<dbReference type="OrthoDB" id="5431013at2759"/>
<dbReference type="InterPro" id="IPR039327">
    <property type="entry name" value="CON7-like"/>
</dbReference>
<dbReference type="PANTHER" id="PTHR36167">
    <property type="entry name" value="C2H2 FINGER DOMAIN TRANSCRIPTION FACTOR (EUROFUNG)-RELATED"/>
    <property type="match status" value="1"/>
</dbReference>
<feature type="compositionally biased region" description="Basic residues" evidence="1">
    <location>
        <begin position="695"/>
        <end position="707"/>
    </location>
</feature>
<feature type="region of interest" description="Disordered" evidence="1">
    <location>
        <begin position="356"/>
        <end position="379"/>
    </location>
</feature>
<dbReference type="Proteomes" id="UP000094569">
    <property type="component" value="Unassembled WGS sequence"/>
</dbReference>
<dbReference type="PANTHER" id="PTHR36167:SF4">
    <property type="entry name" value="FUNGAL N-TERMINAL DOMAIN-CONTAINING PROTEIN"/>
    <property type="match status" value="1"/>
</dbReference>
<feature type="compositionally biased region" description="Acidic residues" evidence="1">
    <location>
        <begin position="716"/>
        <end position="728"/>
    </location>
</feature>
<reference evidence="2 3" key="1">
    <citation type="journal article" date="2016" name="BMC Genomics">
        <title>Comparative genomic and transcriptomic analyses of the Fuzhuan brick tea-fermentation fungus Aspergillus cristatus.</title>
        <authorList>
            <person name="Ge Y."/>
            <person name="Wang Y."/>
            <person name="Liu Y."/>
            <person name="Tan Y."/>
            <person name="Ren X."/>
            <person name="Zhang X."/>
            <person name="Hyde K.D."/>
            <person name="Liu Y."/>
            <person name="Liu Z."/>
        </authorList>
    </citation>
    <scope>NUCLEOTIDE SEQUENCE [LARGE SCALE GENOMIC DNA]</scope>
    <source>
        <strain evidence="2 3">GZAAS20.1005</strain>
    </source>
</reference>
<name>A0A1E3BN66_ASPCR</name>
<dbReference type="VEuPathDB" id="FungiDB:SI65_00002"/>
<evidence type="ECO:0000256" key="1">
    <source>
        <dbReference type="SAM" id="MobiDB-lite"/>
    </source>
</evidence>
<gene>
    <name evidence="2" type="ORF">SI65_00002</name>
</gene>
<comment type="caution">
    <text evidence="2">The sequence shown here is derived from an EMBL/GenBank/DDBJ whole genome shotgun (WGS) entry which is preliminary data.</text>
</comment>
<evidence type="ECO:0000313" key="2">
    <source>
        <dbReference type="EMBL" id="ODM22414.1"/>
    </source>
</evidence>
<dbReference type="AlphaFoldDB" id="A0A1E3BN66"/>
<dbReference type="STRING" id="573508.A0A1E3BN66"/>
<feature type="region of interest" description="Disordered" evidence="1">
    <location>
        <begin position="690"/>
        <end position="728"/>
    </location>
</feature>
<sequence>MEAIGAASAILQIATAGIQCTVKLVALAGQMRTAPERINHIAEDISLNASILQQLGELIRESKGDGTSQQDDCSEEQGHKVFKSASLATDRSLGQKIPEQGIFNASGLETTLKLASRCSRLFDSLSESLRNASQQLESKTTNAGKIKLSRAERLKWPFLKPEMDTIRDELKDIKGTLMLMLQVAMLAYSRNMTQSDNANKTTIITYSEEDQHLLVRSIVAAHRSRQTPRISGAQTSTTIVDLGRTEPVNPRRESESLDDGMRVQYRGSESTTKAPSSAAVYATMPENQKALPPASYRSIETAQAPSPQLDSCEQSVTPQEAIHDAVNLDLAALQWSEHTEPAKSVRQMLDGSICHDEESSGVATSKPQLYERSLPSRQSSGKSKVTEYLIRVLSPQASLYKNKIHVVYQARLVRPSPSTIETQIQQWRSSQSTLVDQLLQLTPEEHSALDAIESLSTEVSHLRPKNKETIEWIHLGEYFPVIDGLDQIKARVISIITTQWRLAPVDESDLKPPRPVHVHSCEGDYGHMRSAEMDHFRSRPTRIFDEHSVRRRHSLSDLDSKAYVQPNGKGDDIDGSLVYIHKTYGNEDHARHRSYFQEGALVGLGAEELLRNYRRREDEGTSDGMSRIGRDVGAGTLGPTAVLAASRDQDYYRSRSLRRSSRSRARSPAELGLGAAEIAGAVAFARNRANDQRRSFSRGRSRSRQRHISLVSGAASEDEDNEMDDSINGDDIVQDLITRYTTL</sequence>
<organism evidence="2 3">
    <name type="scientific">Aspergillus cristatus</name>
    <name type="common">Chinese Fuzhuan brick tea-fermentation fungus</name>
    <name type="synonym">Eurotium cristatum</name>
    <dbReference type="NCBI Taxonomy" id="573508"/>
    <lineage>
        <taxon>Eukaryota</taxon>
        <taxon>Fungi</taxon>
        <taxon>Dikarya</taxon>
        <taxon>Ascomycota</taxon>
        <taxon>Pezizomycotina</taxon>
        <taxon>Eurotiomycetes</taxon>
        <taxon>Eurotiomycetidae</taxon>
        <taxon>Eurotiales</taxon>
        <taxon>Aspergillaceae</taxon>
        <taxon>Aspergillus</taxon>
        <taxon>Aspergillus subgen. Aspergillus</taxon>
    </lineage>
</organism>